<feature type="domain" description="EF-hand" evidence="5">
    <location>
        <begin position="2490"/>
        <end position="2525"/>
    </location>
</feature>
<dbReference type="FunFam" id="1.10.238.10:FF:000001">
    <property type="entry name" value="Calmodulin 1"/>
    <property type="match status" value="1"/>
</dbReference>
<dbReference type="CDD" id="cd00051">
    <property type="entry name" value="EFh"/>
    <property type="match status" value="2"/>
</dbReference>
<accession>A0A812MHZ8</accession>
<dbReference type="GO" id="GO:0006310">
    <property type="term" value="P:DNA recombination"/>
    <property type="evidence" value="ECO:0007669"/>
    <property type="project" value="UniProtKB-KW"/>
</dbReference>
<gene>
    <name evidence="6" type="ORF">SNAT2548_LOCUS13869</name>
</gene>
<name>A0A812MHZ8_9DINO</name>
<dbReference type="Proteomes" id="UP000604046">
    <property type="component" value="Unassembled WGS sequence"/>
</dbReference>
<dbReference type="Pfam" id="PF13499">
    <property type="entry name" value="EF-hand_7"/>
    <property type="match status" value="2"/>
</dbReference>
<feature type="domain" description="EF-hand" evidence="5">
    <location>
        <begin position="2564"/>
        <end position="2599"/>
    </location>
</feature>
<dbReference type="SUPFAM" id="SSF56349">
    <property type="entry name" value="DNA breaking-rejoining enzymes"/>
    <property type="match status" value="1"/>
</dbReference>
<dbReference type="InterPro" id="IPR011010">
    <property type="entry name" value="DNA_brk_join_enz"/>
</dbReference>
<evidence type="ECO:0000256" key="2">
    <source>
        <dbReference type="ARBA" id="ARBA00022837"/>
    </source>
</evidence>
<evidence type="ECO:0000259" key="5">
    <source>
        <dbReference type="PROSITE" id="PS50222"/>
    </source>
</evidence>
<reference evidence="6" key="1">
    <citation type="submission" date="2021-02" db="EMBL/GenBank/DDBJ databases">
        <authorList>
            <person name="Dougan E. K."/>
            <person name="Rhodes N."/>
            <person name="Thang M."/>
            <person name="Chan C."/>
        </authorList>
    </citation>
    <scope>NUCLEOTIDE SEQUENCE</scope>
</reference>
<dbReference type="GO" id="GO:0005509">
    <property type="term" value="F:calcium ion binding"/>
    <property type="evidence" value="ECO:0007669"/>
    <property type="project" value="InterPro"/>
</dbReference>
<evidence type="ECO:0000256" key="1">
    <source>
        <dbReference type="ARBA" id="ARBA00022737"/>
    </source>
</evidence>
<feature type="region of interest" description="Disordered" evidence="4">
    <location>
        <begin position="168"/>
        <end position="196"/>
    </location>
</feature>
<dbReference type="SUPFAM" id="SSF47473">
    <property type="entry name" value="EF-hand"/>
    <property type="match status" value="1"/>
</dbReference>
<keyword evidence="1" id="KW-0677">Repeat</keyword>
<feature type="region of interest" description="Disordered" evidence="4">
    <location>
        <begin position="2089"/>
        <end position="2112"/>
    </location>
</feature>
<keyword evidence="3" id="KW-0233">DNA recombination</keyword>
<sequence length="2600" mass="284478">MMDALDASELAYATYGVLTPYLAGPPVAGSPGDRNAKVLCCPVMQRPGGMLLALPANSVPPNLLLAGEDADPTTLHGPSTVLDVPAVEETEEGEEQPAGASLPILLVDVSDMAASHLSVYEPLVDTGVTPFDPEHPGRFPNVEALLGLARAWLHTADAERMGFYTAPEEEQVEEVPRNPPAGPKAAAKAPKTKKPTTAQLASQLSSLLEVMPKLASQLGSLTERQQALEEQVQANQVPAAPVNRATPMQPPPAHRMPFLLPAANKASPDTASAFAACFGPPPKVRATQLLDPPPAPTVGLPEDGSEVLEGAGLGASLAQQSNALTLLVNHLISQASENSGDFGGGGQGSSALSTKGSAKREKLQAELATYSGNFMLAVAQSGFRRMNPTGPLPRSLSEIQGSAAPFRFSDYLERYGGYQHQRELGLIMYMLSQVADLLLTGEVAGSLDLISLMLVATEQAAQDHGRWEVAYTLSLFPDPPAQIFQGRGTPNNPRLRAWAPLCPAPWATTALAYLKEADAILARRNEASGSGSAPRRTGQEEDSPRKVPCPLVRCLLLLAVCPLRSPPHLSGAMRARCTQAVFLPFAASLARLWFRALRAPALVLLFMPHITLALRLPALSLPARLRPWVVSAHLSCHATSSTLSLLARLQLWAMSAYLSTPAKILRHLPLSLPARLRPWVMSARSSHAEIQFHAPLLDLSILRFSLSLPARLRPWALSAHLSCPAAIQRKVHCFSLSLPARLRRAMSAHLSSPAEIRFDAPLLDLSLSLPARLRPWALSARLSCPAAIQRKVHYFSLSLPARLRRAMSAHLSSPAEIRFDAPLLDLSLSLPARLRPWALSAHLSCPAANQVKANCFSLSRPARLRRAMSAHFSTVPRLDLSLSQPARFRPWALSALLPHCLLALTTSAHRSLLLPTRPWLQALLLALNAPNPSKGLLSWLQQDHGPTAGCLSFRRWSLSFAFRIIRTRTPFAAFLSSILHLHQDGSMPPAKSLFPLPLPYKGVFRQPDPRMNSRARGRLGIQRVVFVTVAALDYLHAGCSFVPRAALRRPPNAAQTNALRYIERLVRACGAIPPVNVPAASRRSAQLIARLGEVSSFLTKMGPSFDPYGPAFPGVTQTSEEKEAALSPYRSLQVERLKLSGQGNWDPSPYLDPSLYLAFREPNSLVLEEVAPPGRADVPLLNQEKVPELEKVALLWDARRLLVLHDAGPPLSRPYEGVRLFNALKNETTDRQIADRRGRNWVEGSIPGPSRHIPTGVALTGLYVSPSTHRLSINISDRRDFYHQLRVPLRRSRRNILVPPLPTSRLRETWAYQEFLQRSGPQVREPAEANHASRPDHLYLGFGAVLQGDSLGVEYATSSHSNFLSSHGLLGDDTRVLGSSLFPPGGRDGLIEGLVIDDYYSIAQKPHGSVEPCSAELAAAKAKEAYADSGILGSPEKDINDAPVASCTGAEVDTSPSTIALGLGLVGPSRAKRVSLAAVTLEVARLEATSDHLHLCLLGAWTSGLLYRRPLMSVLDRCYKLIDASQVEPDQVKVVPLPRTTADELVLLAALTHILTADISAPWLSCLFATDSSDDKGAIVQTSLPEHVSRLLWHSTQGTASSARLLSRERVALRRVDEMFEELPGDGVFEPPKAGPAKPLALRFHFIEVCGGTGKVSQYIREFGWRTGPLLDITISPEYDFTCVRVLEWVLHLSTEGLVDAVFVRPPSATFSDAVRPALRSWAQPFGFDPSERRTKLGTVLALRSLTVLKACHDHGIASALEQPRNSKMIRLPSWKAVAALPGASEIFTVGCAFGTACMKPWRFLAVACDLSSLTRCCSKDHTHVRSQGHQTTKASAAYPDALALAIAKAFSRAISLRHAALESCSLEVEGLESPLVNQLAQAGNWKVVSVWTWRRPVHINLLETACVYRLCCKLARQGLVAARFCSLCDSNVARCAIAKGRSPSAGLKKGLRRIGAVCLAFGLYPAAPYCPTRLMPADHPTRDKPLPPALPGFSLSQFSSQELRCLAALPKLRRWAAGWVRLLLLLSDFRPAGRPEDRFRCRSFRTFVPSPLAFDATLGYPGEGPCWFYWLVLLWVGFSGVQGPSALSPSVLSHGPPPRNAGDLERMRRRAGDPLPLGRPVEAKTKARRDQLWSSFLMWLKENDIPSALFEDTAGYVDVDGINAVLVRYGRQLYTNGRPFSHYSELLNSFTARVPKLRRLVQPAWDIAFSWKRAEPIEHQVPLPWQVLISLLTLALSWGWTQVAAVLALAWGGLLRIGEVLAAQRKHLLLPIDFGHTLEYALLSIGEPKTRYKAARHQAARLDQPDLLQVVALGFEKLTAEDRLWPFSGQTLRNRFRQLCNVLGLPCSHSSGLPWLELASLRAGGATWLMMQCEDSELVRRRGRWLTSRVTEIYVQEVSAIQFLPRMRSMYGGSPASLGTLGPRREYTSASGGLAAPSYSGTFGARFSSKLTPQEKEIIDVAFESFKDESGYITTERLKEAFEAIDQLGDISDIQMLLDSIDQDGDGKIDEDEFRHIMTRKFLGEDDDSSFVHAFEMLDVNKDGYIPMADLRSVLMKEGSQPLSEQEVDELMMFADIEGDGLIEYKSFLRWLSNPDAFR</sequence>
<evidence type="ECO:0000256" key="4">
    <source>
        <dbReference type="SAM" id="MobiDB-lite"/>
    </source>
</evidence>
<dbReference type="GO" id="GO:0016460">
    <property type="term" value="C:myosin II complex"/>
    <property type="evidence" value="ECO:0007669"/>
    <property type="project" value="TreeGrafter"/>
</dbReference>
<dbReference type="PANTHER" id="PTHR23048:SF45">
    <property type="entry name" value="CALMODULIN LIKE 4"/>
    <property type="match status" value="1"/>
</dbReference>
<dbReference type="InterPro" id="IPR018247">
    <property type="entry name" value="EF_Hand_1_Ca_BS"/>
</dbReference>
<dbReference type="PROSITE" id="PS00018">
    <property type="entry name" value="EF_HAND_1"/>
    <property type="match status" value="1"/>
</dbReference>
<dbReference type="Gene3D" id="1.10.238.10">
    <property type="entry name" value="EF-hand"/>
    <property type="match status" value="2"/>
</dbReference>
<dbReference type="GO" id="GO:0015074">
    <property type="term" value="P:DNA integration"/>
    <property type="evidence" value="ECO:0007669"/>
    <property type="project" value="InterPro"/>
</dbReference>
<evidence type="ECO:0000313" key="6">
    <source>
        <dbReference type="EMBL" id="CAE7263680.1"/>
    </source>
</evidence>
<dbReference type="OrthoDB" id="426071at2759"/>
<dbReference type="EMBL" id="CAJNDS010001524">
    <property type="protein sequence ID" value="CAE7263680.1"/>
    <property type="molecule type" value="Genomic_DNA"/>
</dbReference>
<dbReference type="InterPro" id="IPR011992">
    <property type="entry name" value="EF-hand-dom_pair"/>
</dbReference>
<dbReference type="Gene3D" id="1.10.443.10">
    <property type="entry name" value="Intergrase catalytic core"/>
    <property type="match status" value="1"/>
</dbReference>
<keyword evidence="2" id="KW-0106">Calcium</keyword>
<feature type="region of interest" description="Disordered" evidence="4">
    <location>
        <begin position="525"/>
        <end position="545"/>
    </location>
</feature>
<dbReference type="SMART" id="SM00054">
    <property type="entry name" value="EFh"/>
    <property type="match status" value="4"/>
</dbReference>
<evidence type="ECO:0000313" key="7">
    <source>
        <dbReference type="Proteomes" id="UP000604046"/>
    </source>
</evidence>
<dbReference type="GO" id="GO:0003677">
    <property type="term" value="F:DNA binding"/>
    <property type="evidence" value="ECO:0007669"/>
    <property type="project" value="InterPro"/>
</dbReference>
<organism evidence="6 7">
    <name type="scientific">Symbiodinium natans</name>
    <dbReference type="NCBI Taxonomy" id="878477"/>
    <lineage>
        <taxon>Eukaryota</taxon>
        <taxon>Sar</taxon>
        <taxon>Alveolata</taxon>
        <taxon>Dinophyceae</taxon>
        <taxon>Suessiales</taxon>
        <taxon>Symbiodiniaceae</taxon>
        <taxon>Symbiodinium</taxon>
    </lineage>
</organism>
<dbReference type="InterPro" id="IPR050230">
    <property type="entry name" value="CALM/Myosin/TropC-like"/>
</dbReference>
<dbReference type="InterPro" id="IPR002048">
    <property type="entry name" value="EF_hand_dom"/>
</dbReference>
<feature type="domain" description="EF-hand" evidence="5">
    <location>
        <begin position="2527"/>
        <end position="2562"/>
    </location>
</feature>
<evidence type="ECO:0000256" key="3">
    <source>
        <dbReference type="ARBA" id="ARBA00023172"/>
    </source>
</evidence>
<dbReference type="PANTHER" id="PTHR23048">
    <property type="entry name" value="MYOSIN LIGHT CHAIN 1, 3"/>
    <property type="match status" value="1"/>
</dbReference>
<feature type="compositionally biased region" description="Low complexity" evidence="4">
    <location>
        <begin position="183"/>
        <end position="196"/>
    </location>
</feature>
<protein>
    <recommendedName>
        <fullName evidence="5">EF-hand domain-containing protein</fullName>
    </recommendedName>
</protein>
<dbReference type="InterPro" id="IPR013762">
    <property type="entry name" value="Integrase-like_cat_sf"/>
</dbReference>
<feature type="compositionally biased region" description="Basic and acidic residues" evidence="4">
    <location>
        <begin position="2103"/>
        <end position="2112"/>
    </location>
</feature>
<dbReference type="PROSITE" id="PS50222">
    <property type="entry name" value="EF_HAND_2"/>
    <property type="match status" value="3"/>
</dbReference>
<proteinExistence type="predicted"/>
<comment type="caution">
    <text evidence="6">The sequence shown here is derived from an EMBL/GenBank/DDBJ whole genome shotgun (WGS) entry which is preliminary data.</text>
</comment>
<keyword evidence="7" id="KW-1185">Reference proteome</keyword>